<reference evidence="4 5" key="1">
    <citation type="submission" date="2015-01" db="EMBL/GenBank/DDBJ databases">
        <title>Comparative genomics of the lactic acid bacteria isolated from the honey bee gut.</title>
        <authorList>
            <person name="Ellegaard K.M."/>
            <person name="Tamarit D."/>
            <person name="Javelind E."/>
            <person name="Olofsson T."/>
            <person name="Andersson S.G."/>
            <person name="Vasquez A."/>
        </authorList>
    </citation>
    <scope>NUCLEOTIDE SEQUENCE [LARGE SCALE GENOMIC DNA]</scope>
    <source>
        <strain evidence="4 5">Hma8</strain>
        <plasmid evidence="4">pHma8p1</plasmid>
    </source>
</reference>
<evidence type="ECO:0000256" key="1">
    <source>
        <dbReference type="ARBA" id="ARBA00002286"/>
    </source>
</evidence>
<dbReference type="InterPro" id="IPR001584">
    <property type="entry name" value="Integrase_cat-core"/>
</dbReference>
<comment type="caution">
    <text evidence="4">The sequence shown here is derived from an EMBL/GenBank/DDBJ whole genome shotgun (WGS) entry which is preliminary data.</text>
</comment>
<dbReference type="InterPro" id="IPR009057">
    <property type="entry name" value="Homeodomain-like_sf"/>
</dbReference>
<protein>
    <submittedName>
        <fullName evidence="4">Transposase</fullName>
    </submittedName>
</protein>
<geneLocation type="plasmid" evidence="4">
    <name>pHma8p1</name>
</geneLocation>
<organism evidence="4 5">
    <name type="scientific">Lactobacillus melliventris</name>
    <dbReference type="NCBI Taxonomy" id="1218507"/>
    <lineage>
        <taxon>Bacteria</taxon>
        <taxon>Bacillati</taxon>
        <taxon>Bacillota</taxon>
        <taxon>Bacilli</taxon>
        <taxon>Lactobacillales</taxon>
        <taxon>Lactobacillaceae</taxon>
        <taxon>Lactobacillus</taxon>
    </lineage>
</organism>
<sequence length="477" mass="56116">MTPKFRTNLGVIFMSKLSKQDKVEIYHLWHDYQISPAELSQRYRVGKTNINYLLALISRHGLAVLDQPFTAYTSNFKEQALRRIIVEHEPARRVSIDLGLKSSGMLYNWLREYRKNGYNIVNKQRGRPPHDQKRTADQTGKSSTQARERTLTPAELEAENRERIRKKIERLSRPADQEPQAAEIAQAVTQLRRELKVSVTFILDAINANPNLPHLSRSNYYYTLKKKDKEQDNREIMAEIKAIYEEHKHRYGYRRITAELRRRGLLVNHKKVQHLMNKLKLFGIVSKRWHKYSSYRGTQGPIKPDLIKRSFSAVYPNHKWYSDITEFKLKGQKTYLSPIIDGCTQEIVSYTISRSPNLKQTMDMLRKAWDKHPALNGLIFHTDQGWQYQNAQFQAWLKNHGISQSMSRKGNSLDDGLMAGFFGILKREMFYGFEKQFKNLTELEDAIRDYIEYYNQKRIKIKLKGLTPLEYRQLVLS</sequence>
<evidence type="ECO:0000259" key="3">
    <source>
        <dbReference type="PROSITE" id="PS50994"/>
    </source>
</evidence>
<proteinExistence type="predicted"/>
<accession>A0A0F4L8R4</accession>
<dbReference type="Gene3D" id="3.30.420.10">
    <property type="entry name" value="Ribonuclease H-like superfamily/Ribonuclease H"/>
    <property type="match status" value="1"/>
</dbReference>
<dbReference type="NCBIfam" id="NF033516">
    <property type="entry name" value="transpos_IS3"/>
    <property type="match status" value="1"/>
</dbReference>
<dbReference type="Pfam" id="PF00665">
    <property type="entry name" value="rve"/>
    <property type="match status" value="1"/>
</dbReference>
<dbReference type="Proteomes" id="UP000033531">
    <property type="component" value="Unassembled WGS sequence"/>
</dbReference>
<gene>
    <name evidence="4" type="ORF">JF74_18590</name>
</gene>
<dbReference type="InterPro" id="IPR048020">
    <property type="entry name" value="Transpos_IS3"/>
</dbReference>
<dbReference type="InterPro" id="IPR050900">
    <property type="entry name" value="Transposase_IS3/IS150/IS904"/>
</dbReference>
<dbReference type="GO" id="GO:0003676">
    <property type="term" value="F:nucleic acid binding"/>
    <property type="evidence" value="ECO:0007669"/>
    <property type="project" value="InterPro"/>
</dbReference>
<comment type="function">
    <text evidence="1">Involved in the transposition of the insertion sequence.</text>
</comment>
<name>A0A0F4L8R4_9LACO</name>
<evidence type="ECO:0000313" key="4">
    <source>
        <dbReference type="EMBL" id="KJY54688.1"/>
    </source>
</evidence>
<dbReference type="HOGENOM" id="CLU_027402_27_6_9"/>
<dbReference type="SUPFAM" id="SSF53098">
    <property type="entry name" value="Ribonuclease H-like"/>
    <property type="match status" value="1"/>
</dbReference>
<evidence type="ECO:0000256" key="2">
    <source>
        <dbReference type="SAM" id="MobiDB-lite"/>
    </source>
</evidence>
<dbReference type="GO" id="GO:0015074">
    <property type="term" value="P:DNA integration"/>
    <property type="evidence" value="ECO:0007669"/>
    <property type="project" value="InterPro"/>
</dbReference>
<feature type="domain" description="Integrase catalytic" evidence="3">
    <location>
        <begin position="312"/>
        <end position="476"/>
    </location>
</feature>
<feature type="region of interest" description="Disordered" evidence="2">
    <location>
        <begin position="120"/>
        <end position="156"/>
    </location>
</feature>
<dbReference type="SUPFAM" id="SSF46689">
    <property type="entry name" value="Homeodomain-like"/>
    <property type="match status" value="1"/>
</dbReference>
<dbReference type="Pfam" id="PF13276">
    <property type="entry name" value="HTH_21"/>
    <property type="match status" value="1"/>
</dbReference>
<dbReference type="PANTHER" id="PTHR46889:SF5">
    <property type="entry name" value="INTEGRASE PROTEIN"/>
    <property type="match status" value="1"/>
</dbReference>
<keyword evidence="4" id="KW-0614">Plasmid</keyword>
<dbReference type="PANTHER" id="PTHR46889">
    <property type="entry name" value="TRANSPOSASE INSF FOR INSERTION SEQUENCE IS3B-RELATED"/>
    <property type="match status" value="1"/>
</dbReference>
<dbReference type="InterPro" id="IPR025948">
    <property type="entry name" value="HTH-like_dom"/>
</dbReference>
<dbReference type="InterPro" id="IPR012337">
    <property type="entry name" value="RNaseH-like_sf"/>
</dbReference>
<evidence type="ECO:0000313" key="5">
    <source>
        <dbReference type="Proteomes" id="UP000033531"/>
    </source>
</evidence>
<dbReference type="PATRIC" id="fig|1218507.3.peg.3"/>
<dbReference type="Pfam" id="PF13333">
    <property type="entry name" value="rve_2"/>
    <property type="match status" value="1"/>
</dbReference>
<dbReference type="AlphaFoldDB" id="A0A0F4L8R4"/>
<dbReference type="PROSITE" id="PS50994">
    <property type="entry name" value="INTEGRASE"/>
    <property type="match status" value="1"/>
</dbReference>
<dbReference type="EMBL" id="JXLI01000019">
    <property type="protein sequence ID" value="KJY54688.1"/>
    <property type="molecule type" value="Genomic_DNA"/>
</dbReference>
<dbReference type="InterPro" id="IPR036397">
    <property type="entry name" value="RNaseH_sf"/>
</dbReference>